<dbReference type="OrthoDB" id="5521299at2759"/>
<feature type="domain" description="LYR motif-containing protein Cup1-like N-terminal" evidence="1">
    <location>
        <begin position="16"/>
        <end position="68"/>
    </location>
</feature>
<evidence type="ECO:0000259" key="1">
    <source>
        <dbReference type="Pfam" id="PF20263"/>
    </source>
</evidence>
<evidence type="ECO:0000313" key="3">
    <source>
        <dbReference type="Proteomes" id="UP001149813"/>
    </source>
</evidence>
<reference evidence="2" key="1">
    <citation type="submission" date="2022-07" db="EMBL/GenBank/DDBJ databases">
        <title>Phylogenomic reconstructions and comparative analyses of Kickxellomycotina fungi.</title>
        <authorList>
            <person name="Reynolds N.K."/>
            <person name="Stajich J.E."/>
            <person name="Barry K."/>
            <person name="Grigoriev I.V."/>
            <person name="Crous P."/>
            <person name="Smith M.E."/>
        </authorList>
    </citation>
    <scope>NUCLEOTIDE SEQUENCE</scope>
    <source>
        <strain evidence="2">NBRC 32514</strain>
    </source>
</reference>
<dbReference type="AlphaFoldDB" id="A0A9W7XWR5"/>
<dbReference type="Pfam" id="PF20263">
    <property type="entry name" value="LYRM2-like"/>
    <property type="match status" value="1"/>
</dbReference>
<evidence type="ECO:0000313" key="2">
    <source>
        <dbReference type="EMBL" id="KAJ1720771.1"/>
    </source>
</evidence>
<keyword evidence="3" id="KW-1185">Reference proteome</keyword>
<dbReference type="EMBL" id="JANBOJ010000226">
    <property type="protein sequence ID" value="KAJ1720771.1"/>
    <property type="molecule type" value="Genomic_DNA"/>
</dbReference>
<comment type="caution">
    <text evidence="2">The sequence shown here is derived from an EMBL/GenBank/DDBJ whole genome shotgun (WGS) entry which is preliminary data.</text>
</comment>
<name>A0A9W7XWR5_9FUNG</name>
<accession>A0A9W7XWR5</accession>
<gene>
    <name evidence="2" type="ORF">LPJ53_004629</name>
</gene>
<protein>
    <recommendedName>
        <fullName evidence="1">LYR motif-containing protein Cup1-like N-terminal domain-containing protein</fullName>
    </recommendedName>
</protein>
<proteinExistence type="predicted"/>
<dbReference type="InterPro" id="IPR046896">
    <property type="entry name" value="Cup1-like_N"/>
</dbReference>
<dbReference type="Proteomes" id="UP001149813">
    <property type="component" value="Unassembled WGS sequence"/>
</dbReference>
<sequence>MIILVTPPSRESVLGVYRGILRQARMFFDENSREFIQTFAKKKFRENMHDPKNQYGEDKLSVNKNMLRSRNPLNVAKMQDSHWDTIRRKVLPPVDTNTMRVLEERAQCGIVDTVNKMDPDLAGIVRTWESRWVKMPPPRQIIRYYRTLLNQVTEMQVLKETTPDAKPSAQGTKYMFRKSSLADKRPPPLANPIDIAML</sequence>
<organism evidence="2 3">
    <name type="scientific">Coemansia erecta</name>
    <dbReference type="NCBI Taxonomy" id="147472"/>
    <lineage>
        <taxon>Eukaryota</taxon>
        <taxon>Fungi</taxon>
        <taxon>Fungi incertae sedis</taxon>
        <taxon>Zoopagomycota</taxon>
        <taxon>Kickxellomycotina</taxon>
        <taxon>Kickxellomycetes</taxon>
        <taxon>Kickxellales</taxon>
        <taxon>Kickxellaceae</taxon>
        <taxon>Coemansia</taxon>
    </lineage>
</organism>
<dbReference type="CDD" id="cd20251">
    <property type="entry name" value="Complex1_LYR_SF"/>
    <property type="match status" value="1"/>
</dbReference>